<feature type="non-terminal residue" evidence="8">
    <location>
        <position position="1"/>
    </location>
</feature>
<dbReference type="Proteomes" id="UP000274822">
    <property type="component" value="Unassembled WGS sequence"/>
</dbReference>
<dbReference type="GO" id="GO:0019752">
    <property type="term" value="P:carboxylic acid metabolic process"/>
    <property type="evidence" value="ECO:0007669"/>
    <property type="project" value="InterPro"/>
</dbReference>
<evidence type="ECO:0000256" key="6">
    <source>
        <dbReference type="PIRSR" id="PIRSR602129-50"/>
    </source>
</evidence>
<evidence type="ECO:0000256" key="1">
    <source>
        <dbReference type="ARBA" id="ARBA00001933"/>
    </source>
</evidence>
<accession>A0A433PDG0</accession>
<keyword evidence="3" id="KW-0210">Decarboxylase</keyword>
<dbReference type="InterPro" id="IPR015421">
    <property type="entry name" value="PyrdxlP-dep_Trfase_major"/>
</dbReference>
<comment type="caution">
    <text evidence="8">The sequence shown here is derived from an EMBL/GenBank/DDBJ whole genome shotgun (WGS) entry which is preliminary data.</text>
</comment>
<evidence type="ECO:0000256" key="3">
    <source>
        <dbReference type="ARBA" id="ARBA00022793"/>
    </source>
</evidence>
<evidence type="ECO:0000256" key="5">
    <source>
        <dbReference type="ARBA" id="ARBA00023239"/>
    </source>
</evidence>
<organism evidence="8 9">
    <name type="scientific">Jimgerdemannia flammicorona</name>
    <dbReference type="NCBI Taxonomy" id="994334"/>
    <lineage>
        <taxon>Eukaryota</taxon>
        <taxon>Fungi</taxon>
        <taxon>Fungi incertae sedis</taxon>
        <taxon>Mucoromycota</taxon>
        <taxon>Mucoromycotina</taxon>
        <taxon>Endogonomycetes</taxon>
        <taxon>Endogonales</taxon>
        <taxon>Endogonaceae</taxon>
        <taxon>Jimgerdemannia</taxon>
    </lineage>
</organism>
<dbReference type="PANTHER" id="PTHR45677">
    <property type="entry name" value="GLUTAMATE DECARBOXYLASE-RELATED"/>
    <property type="match status" value="1"/>
</dbReference>
<evidence type="ECO:0000256" key="4">
    <source>
        <dbReference type="ARBA" id="ARBA00022898"/>
    </source>
</evidence>
<keyword evidence="8" id="KW-0808">Transferase</keyword>
<dbReference type="Pfam" id="PF00282">
    <property type="entry name" value="Pyridoxal_deC"/>
    <property type="match status" value="1"/>
</dbReference>
<dbReference type="GO" id="GO:0030170">
    <property type="term" value="F:pyridoxal phosphate binding"/>
    <property type="evidence" value="ECO:0007669"/>
    <property type="project" value="InterPro"/>
</dbReference>
<dbReference type="GO" id="GO:0016831">
    <property type="term" value="F:carboxy-lyase activity"/>
    <property type="evidence" value="ECO:0007669"/>
    <property type="project" value="UniProtKB-KW"/>
</dbReference>
<dbReference type="Gene3D" id="3.40.640.10">
    <property type="entry name" value="Type I PLP-dependent aspartate aminotransferase-like (Major domain)"/>
    <property type="match status" value="1"/>
</dbReference>
<dbReference type="Gene3D" id="3.90.1150.10">
    <property type="entry name" value="Aspartate Aminotransferase, domain 1"/>
    <property type="match status" value="1"/>
</dbReference>
<dbReference type="EMBL" id="RBNJ01025398">
    <property type="protein sequence ID" value="RUS15545.1"/>
    <property type="molecule type" value="Genomic_DNA"/>
</dbReference>
<feature type="non-terminal residue" evidence="8">
    <location>
        <position position="310"/>
    </location>
</feature>
<proteinExistence type="inferred from homology"/>
<dbReference type="GO" id="GO:0005737">
    <property type="term" value="C:cytoplasm"/>
    <property type="evidence" value="ECO:0007669"/>
    <property type="project" value="TreeGrafter"/>
</dbReference>
<dbReference type="InterPro" id="IPR015424">
    <property type="entry name" value="PyrdxlP-dep_Trfase"/>
</dbReference>
<reference evidence="8 9" key="1">
    <citation type="journal article" date="2018" name="New Phytol.">
        <title>Phylogenomics of Endogonaceae and evolution of mycorrhizas within Mucoromycota.</title>
        <authorList>
            <person name="Chang Y."/>
            <person name="Desiro A."/>
            <person name="Na H."/>
            <person name="Sandor L."/>
            <person name="Lipzen A."/>
            <person name="Clum A."/>
            <person name="Barry K."/>
            <person name="Grigoriev I.V."/>
            <person name="Martin F.M."/>
            <person name="Stajich J.E."/>
            <person name="Smith M.E."/>
            <person name="Bonito G."/>
            <person name="Spatafora J.W."/>
        </authorList>
    </citation>
    <scope>NUCLEOTIDE SEQUENCE [LARGE SCALE GENOMIC DNA]</scope>
    <source>
        <strain evidence="8 9">AD002</strain>
    </source>
</reference>
<evidence type="ECO:0000313" key="9">
    <source>
        <dbReference type="Proteomes" id="UP000274822"/>
    </source>
</evidence>
<dbReference type="InterPro" id="IPR002129">
    <property type="entry name" value="PyrdxlP-dep_de-COase"/>
</dbReference>
<comment type="cofactor">
    <cofactor evidence="1 6 7">
        <name>pyridoxal 5'-phosphate</name>
        <dbReference type="ChEBI" id="CHEBI:597326"/>
    </cofactor>
</comment>
<dbReference type="GO" id="GO:0016740">
    <property type="term" value="F:transferase activity"/>
    <property type="evidence" value="ECO:0007669"/>
    <property type="project" value="UniProtKB-KW"/>
</dbReference>
<protein>
    <submittedName>
        <fullName evidence="8">Pyridoxal phosphate-dependent transferase</fullName>
    </submittedName>
</protein>
<evidence type="ECO:0000256" key="2">
    <source>
        <dbReference type="ARBA" id="ARBA00009533"/>
    </source>
</evidence>
<keyword evidence="5 7" id="KW-0456">Lyase</keyword>
<evidence type="ECO:0000256" key="7">
    <source>
        <dbReference type="RuleBase" id="RU000382"/>
    </source>
</evidence>
<evidence type="ECO:0000313" key="8">
    <source>
        <dbReference type="EMBL" id="RUS15545.1"/>
    </source>
</evidence>
<feature type="modified residue" description="N6-(pyridoxal phosphate)lysine" evidence="6">
    <location>
        <position position="106"/>
    </location>
</feature>
<dbReference type="AlphaFoldDB" id="A0A433PDG0"/>
<name>A0A433PDG0_9FUNG</name>
<keyword evidence="9" id="KW-1185">Reference proteome</keyword>
<comment type="similarity">
    <text evidence="2 7">Belongs to the group II decarboxylase family.</text>
</comment>
<dbReference type="SUPFAM" id="SSF53383">
    <property type="entry name" value="PLP-dependent transferases"/>
    <property type="match status" value="1"/>
</dbReference>
<gene>
    <name evidence="8" type="ORF">BC938DRAFT_476897</name>
</gene>
<sequence length="310" mass="34327">RLIQESIERGETPFFVNATAGTTVLVGLTHLYCSRKGLINRSVDLEPQGAFDPIRALSAVAKNYNCWLHVDGSWGGTVAFSENVMKEKDWLDGSELADTFTMNPHKLLGVPLQCSLLLTPHSGHHLFSTTNSLHASYLFHGNPHDLGDGTMGCGRRPDAAKLFLGWKWYGRAGYGARVDHALAAATELTDLVRTKAEDGKGFELVVDPTPFLQVCFWFIPPALRAKMGEKRVKAGEVYVETVSRITKVIHAKVNESGEFLIEYAPLSGIPCFFRVVLNAPTVQKGHLERLVERIEEVGNRIEWAKEELGI</sequence>
<dbReference type="InterPro" id="IPR015422">
    <property type="entry name" value="PyrdxlP-dep_Trfase_small"/>
</dbReference>
<keyword evidence="4 6" id="KW-0663">Pyridoxal phosphate</keyword>
<dbReference type="PANTHER" id="PTHR45677:SF8">
    <property type="entry name" value="CYSTEINE SULFINIC ACID DECARBOXYLASE"/>
    <property type="match status" value="1"/>
</dbReference>